<dbReference type="EMBL" id="JACTAM010000001">
    <property type="protein sequence ID" value="KAI2668721.1"/>
    <property type="molecule type" value="Genomic_DNA"/>
</dbReference>
<evidence type="ECO:0000313" key="2">
    <source>
        <dbReference type="EMBL" id="KAI2668721.1"/>
    </source>
</evidence>
<comment type="caution">
    <text evidence="2">The sequence shown here is derived from an EMBL/GenBank/DDBJ whole genome shotgun (WGS) entry which is preliminary data.</text>
</comment>
<dbReference type="Proteomes" id="UP000830375">
    <property type="component" value="Unassembled WGS sequence"/>
</dbReference>
<dbReference type="InterPro" id="IPR033373">
    <property type="entry name" value="SKAP"/>
</dbReference>
<feature type="coiled-coil region" evidence="1">
    <location>
        <begin position="151"/>
        <end position="185"/>
    </location>
</feature>
<gene>
    <name evidence="2" type="ORF">H4Q32_005504</name>
</gene>
<organism evidence="2 3">
    <name type="scientific">Labeo rohita</name>
    <name type="common">Indian major carp</name>
    <name type="synonym">Cyprinus rohita</name>
    <dbReference type="NCBI Taxonomy" id="84645"/>
    <lineage>
        <taxon>Eukaryota</taxon>
        <taxon>Metazoa</taxon>
        <taxon>Chordata</taxon>
        <taxon>Craniata</taxon>
        <taxon>Vertebrata</taxon>
        <taxon>Euteleostomi</taxon>
        <taxon>Actinopterygii</taxon>
        <taxon>Neopterygii</taxon>
        <taxon>Teleostei</taxon>
        <taxon>Ostariophysi</taxon>
        <taxon>Cypriniformes</taxon>
        <taxon>Cyprinidae</taxon>
        <taxon>Labeoninae</taxon>
        <taxon>Labeonini</taxon>
        <taxon>Labeo</taxon>
    </lineage>
</organism>
<sequence length="195" mass="22598">MKRVQIKDTAIPSLTSRATHVKNDTDNKKNQHRTLKVPSTRYGQQNDIREQNKVLTATNEDLQRQLEEMKETVTELEQRCTDLQGENREIQKQLRDCHVLLVAENLDPGEKLGQTAQQKEEQRKEVMTVSQNLLTELKLFGETAEDHAANLLEVQNIMRDLTEAHEKLQQERALFTLDVEEMERALGEAERLLIE</sequence>
<reference evidence="2 3" key="1">
    <citation type="submission" date="2022-01" db="EMBL/GenBank/DDBJ databases">
        <title>A high-quality chromosome-level genome assembly of rohu carp, Labeo rohita.</title>
        <authorList>
            <person name="Arick M.A. II"/>
            <person name="Hsu C.-Y."/>
            <person name="Magbanua Z."/>
            <person name="Pechanova O."/>
            <person name="Grover C."/>
            <person name="Miller E."/>
            <person name="Thrash A."/>
            <person name="Ezzel L."/>
            <person name="Alam S."/>
            <person name="Benzie J."/>
            <person name="Hamilton M."/>
            <person name="Karsi A."/>
            <person name="Lawrence M.L."/>
            <person name="Peterson D.G."/>
        </authorList>
    </citation>
    <scope>NUCLEOTIDE SEQUENCE [LARGE SCALE GENOMIC DNA]</scope>
    <source>
        <strain evidence="3">BAU-BD-2019</strain>
        <tissue evidence="2">Blood</tissue>
    </source>
</reference>
<protein>
    <submittedName>
        <fullName evidence="2">Small kinetochore-associated protein</fullName>
    </submittedName>
</protein>
<dbReference type="PANTHER" id="PTHR31940:SF2">
    <property type="entry name" value="SMALL KINETOCHORE-ASSOCIATED PROTEIN"/>
    <property type="match status" value="1"/>
</dbReference>
<dbReference type="PANTHER" id="PTHR31940">
    <property type="entry name" value="SMALL KINETOCHORE-ASSOCIATED PROTEIN"/>
    <property type="match status" value="1"/>
</dbReference>
<name>A0ABQ8N0V9_LABRO</name>
<proteinExistence type="predicted"/>
<accession>A0ABQ8N0V9</accession>
<evidence type="ECO:0000256" key="1">
    <source>
        <dbReference type="SAM" id="Coils"/>
    </source>
</evidence>
<feature type="coiled-coil region" evidence="1">
    <location>
        <begin position="45"/>
        <end position="93"/>
    </location>
</feature>
<keyword evidence="3" id="KW-1185">Reference proteome</keyword>
<evidence type="ECO:0000313" key="3">
    <source>
        <dbReference type="Proteomes" id="UP000830375"/>
    </source>
</evidence>
<keyword evidence="1" id="KW-0175">Coiled coil</keyword>
<dbReference type="SUPFAM" id="SSF90257">
    <property type="entry name" value="Myosin rod fragments"/>
    <property type="match status" value="1"/>
</dbReference>